<dbReference type="EMBL" id="CAJOBS010000952">
    <property type="protein sequence ID" value="CAF4665771.1"/>
    <property type="molecule type" value="Genomic_DNA"/>
</dbReference>
<dbReference type="EMBL" id="CAJNYV010001841">
    <property type="protein sequence ID" value="CAF3440015.1"/>
    <property type="molecule type" value="Genomic_DNA"/>
</dbReference>
<dbReference type="Proteomes" id="UP000663848">
    <property type="component" value="Unassembled WGS sequence"/>
</dbReference>
<dbReference type="EMBL" id="CAJOBR010000818">
    <property type="protein sequence ID" value="CAF4550016.1"/>
    <property type="molecule type" value="Genomic_DNA"/>
</dbReference>
<dbReference type="EMBL" id="CAJNXB010000120">
    <property type="protein sequence ID" value="CAF3024703.1"/>
    <property type="molecule type" value="Genomic_DNA"/>
</dbReference>
<dbReference type="Proteomes" id="UP000663833">
    <property type="component" value="Unassembled WGS sequence"/>
</dbReference>
<dbReference type="Proteomes" id="UP000663873">
    <property type="component" value="Unassembled WGS sequence"/>
</dbReference>
<protein>
    <submittedName>
        <fullName evidence="5">Uncharacterized protein</fullName>
    </submittedName>
</protein>
<dbReference type="EMBL" id="CAJOBQ010000853">
    <property type="protein sequence ID" value="CAF4426095.1"/>
    <property type="molecule type" value="Genomic_DNA"/>
</dbReference>
<accession>A0A818QBB9</accession>
<keyword evidence="12" id="KW-1185">Reference proteome</keyword>
<dbReference type="OrthoDB" id="10051054at2759"/>
<dbReference type="EMBL" id="CAJNYU010002055">
    <property type="protein sequence ID" value="CAF3502624.1"/>
    <property type="molecule type" value="Genomic_DNA"/>
</dbReference>
<evidence type="ECO:0000313" key="4">
    <source>
        <dbReference type="EMBL" id="CAF3502624.1"/>
    </source>
</evidence>
<dbReference type="EMBL" id="CAJOBP010000089">
    <property type="protein sequence ID" value="CAF4119660.1"/>
    <property type="molecule type" value="Genomic_DNA"/>
</dbReference>
<dbReference type="AlphaFoldDB" id="A0A818QBB9"/>
<sequence>MLNGKNNSDGYLAYKSIREQKLRPRTNEFKMFGTIEEFFEYYFKTNKYLNKENILQISFYKLIYRYLIESNRLLAVDLFEIGLRCTQDHLNFRNKLYPKRKYDIKSLAGRCVRLYTVLSLFLTGIKGQFKSILP</sequence>
<dbReference type="Proteomes" id="UP000663862">
    <property type="component" value="Unassembled WGS sequence"/>
</dbReference>
<reference evidence="5" key="1">
    <citation type="submission" date="2021-02" db="EMBL/GenBank/DDBJ databases">
        <authorList>
            <person name="Nowell W R."/>
        </authorList>
    </citation>
    <scope>NUCLEOTIDE SEQUENCE</scope>
</reference>
<evidence type="ECO:0000313" key="12">
    <source>
        <dbReference type="Proteomes" id="UP000663873"/>
    </source>
</evidence>
<evidence type="ECO:0000313" key="2">
    <source>
        <dbReference type="EMBL" id="CAF3434623.1"/>
    </source>
</evidence>
<evidence type="ECO:0000313" key="7">
    <source>
        <dbReference type="EMBL" id="CAF4260487.1"/>
    </source>
</evidence>
<dbReference type="EMBL" id="CAJOBO010000623">
    <property type="protein sequence ID" value="CAF4260487.1"/>
    <property type="molecule type" value="Genomic_DNA"/>
</dbReference>
<evidence type="ECO:0000313" key="5">
    <source>
        <dbReference type="EMBL" id="CAF3638513.1"/>
    </source>
</evidence>
<evidence type="ECO:0000313" key="9">
    <source>
        <dbReference type="EMBL" id="CAF4550016.1"/>
    </source>
</evidence>
<evidence type="ECO:0000313" key="10">
    <source>
        <dbReference type="EMBL" id="CAF4665771.1"/>
    </source>
</evidence>
<dbReference type="Proteomes" id="UP000663838">
    <property type="component" value="Unassembled WGS sequence"/>
</dbReference>
<name>A0A818QBB9_9BILA</name>
<evidence type="ECO:0000313" key="8">
    <source>
        <dbReference type="EMBL" id="CAF4426095.1"/>
    </source>
</evidence>
<evidence type="ECO:0000313" key="11">
    <source>
        <dbReference type="Proteomes" id="UP000663833"/>
    </source>
</evidence>
<dbReference type="Proteomes" id="UP000663865">
    <property type="component" value="Unassembled WGS sequence"/>
</dbReference>
<dbReference type="Proteomes" id="UP000663825">
    <property type="component" value="Unassembled WGS sequence"/>
</dbReference>
<gene>
    <name evidence="4" type="ORF">FME351_LOCUS16882</name>
    <name evidence="2" type="ORF">GRG538_LOCUS12961</name>
    <name evidence="7" type="ORF">HFQ381_LOCUS11022</name>
    <name evidence="3" type="ORF">KIK155_LOCUS11559</name>
    <name evidence="5" type="ORF">LUA448_LOCUS32315</name>
    <name evidence="9" type="ORF">QYT958_LOCUS8235</name>
    <name evidence="1" type="ORF">TIS948_LOCUS2637</name>
    <name evidence="10" type="ORF">TOA249_LOCUS14964</name>
    <name evidence="8" type="ORF">TSG867_LOCUS14954</name>
    <name evidence="6" type="ORF">UJA718_LOCUS1479</name>
</gene>
<evidence type="ECO:0000313" key="1">
    <source>
        <dbReference type="EMBL" id="CAF3024703.1"/>
    </source>
</evidence>
<proteinExistence type="predicted"/>
<dbReference type="EMBL" id="CAJNYD010004815">
    <property type="protein sequence ID" value="CAF3638513.1"/>
    <property type="molecule type" value="Genomic_DNA"/>
</dbReference>
<dbReference type="Proteomes" id="UP000663869">
    <property type="component" value="Unassembled WGS sequence"/>
</dbReference>
<dbReference type="Proteomes" id="UP000663851">
    <property type="component" value="Unassembled WGS sequence"/>
</dbReference>
<dbReference type="EMBL" id="CAJNYT010001873">
    <property type="protein sequence ID" value="CAF3434623.1"/>
    <property type="molecule type" value="Genomic_DNA"/>
</dbReference>
<comment type="caution">
    <text evidence="5">The sequence shown here is derived from an EMBL/GenBank/DDBJ whole genome shotgun (WGS) entry which is preliminary data.</text>
</comment>
<organism evidence="5 11">
    <name type="scientific">Rotaria socialis</name>
    <dbReference type="NCBI Taxonomy" id="392032"/>
    <lineage>
        <taxon>Eukaryota</taxon>
        <taxon>Metazoa</taxon>
        <taxon>Spiralia</taxon>
        <taxon>Gnathifera</taxon>
        <taxon>Rotifera</taxon>
        <taxon>Eurotatoria</taxon>
        <taxon>Bdelloidea</taxon>
        <taxon>Philodinida</taxon>
        <taxon>Philodinidae</taxon>
        <taxon>Rotaria</taxon>
    </lineage>
</organism>
<dbReference type="Proteomes" id="UP000663872">
    <property type="component" value="Unassembled WGS sequence"/>
</dbReference>
<evidence type="ECO:0000313" key="3">
    <source>
        <dbReference type="EMBL" id="CAF3440015.1"/>
    </source>
</evidence>
<evidence type="ECO:0000313" key="6">
    <source>
        <dbReference type="EMBL" id="CAF4119660.1"/>
    </source>
</evidence>